<dbReference type="AlphaFoldDB" id="A0A1G2AX11"/>
<dbReference type="Proteomes" id="UP000176952">
    <property type="component" value="Unassembled WGS sequence"/>
</dbReference>
<dbReference type="STRING" id="1798542.A3F54_02530"/>
<keyword evidence="2" id="KW-1133">Transmembrane helix</keyword>
<organism evidence="3 4">
    <name type="scientific">Candidatus Kerfeldbacteria bacterium RIFCSPHIGHO2_12_FULL_48_17</name>
    <dbReference type="NCBI Taxonomy" id="1798542"/>
    <lineage>
        <taxon>Bacteria</taxon>
        <taxon>Candidatus Kerfeldiibacteriota</taxon>
    </lineage>
</organism>
<keyword evidence="2" id="KW-0472">Membrane</keyword>
<keyword evidence="2" id="KW-0812">Transmembrane</keyword>
<feature type="transmembrane region" description="Helical" evidence="2">
    <location>
        <begin position="65"/>
        <end position="86"/>
    </location>
</feature>
<evidence type="ECO:0000313" key="4">
    <source>
        <dbReference type="Proteomes" id="UP000176952"/>
    </source>
</evidence>
<feature type="compositionally biased region" description="Low complexity" evidence="1">
    <location>
        <begin position="28"/>
        <end position="45"/>
    </location>
</feature>
<evidence type="ECO:0000313" key="3">
    <source>
        <dbReference type="EMBL" id="OGY81482.1"/>
    </source>
</evidence>
<accession>A0A1G2AX11</accession>
<sequence length="91" mass="9855">MEKVHPEPKLSLHDPDFDAEEESLSTVADPSPTATGSSPSGAAEAPADQSFSWSVLLNHIPVRSAFFLGLAASAVVFMMIGFFYMLQLVWK</sequence>
<dbReference type="EMBL" id="MHKD01000043">
    <property type="protein sequence ID" value="OGY81482.1"/>
    <property type="molecule type" value="Genomic_DNA"/>
</dbReference>
<name>A0A1G2AX11_9BACT</name>
<gene>
    <name evidence="3" type="ORF">A3F54_02530</name>
</gene>
<comment type="caution">
    <text evidence="3">The sequence shown here is derived from an EMBL/GenBank/DDBJ whole genome shotgun (WGS) entry which is preliminary data.</text>
</comment>
<feature type="region of interest" description="Disordered" evidence="1">
    <location>
        <begin position="1"/>
        <end position="45"/>
    </location>
</feature>
<proteinExistence type="predicted"/>
<protein>
    <submittedName>
        <fullName evidence="3">Uncharacterized protein</fullName>
    </submittedName>
</protein>
<evidence type="ECO:0000256" key="1">
    <source>
        <dbReference type="SAM" id="MobiDB-lite"/>
    </source>
</evidence>
<reference evidence="3 4" key="1">
    <citation type="journal article" date="2016" name="Nat. Commun.">
        <title>Thousands of microbial genomes shed light on interconnected biogeochemical processes in an aquifer system.</title>
        <authorList>
            <person name="Anantharaman K."/>
            <person name="Brown C.T."/>
            <person name="Hug L.A."/>
            <person name="Sharon I."/>
            <person name="Castelle C.J."/>
            <person name="Probst A.J."/>
            <person name="Thomas B.C."/>
            <person name="Singh A."/>
            <person name="Wilkins M.J."/>
            <person name="Karaoz U."/>
            <person name="Brodie E.L."/>
            <person name="Williams K.H."/>
            <person name="Hubbard S.S."/>
            <person name="Banfield J.F."/>
        </authorList>
    </citation>
    <scope>NUCLEOTIDE SEQUENCE [LARGE SCALE GENOMIC DNA]</scope>
</reference>
<evidence type="ECO:0000256" key="2">
    <source>
        <dbReference type="SAM" id="Phobius"/>
    </source>
</evidence>
<feature type="compositionally biased region" description="Basic and acidic residues" evidence="1">
    <location>
        <begin position="1"/>
        <end position="16"/>
    </location>
</feature>